<keyword evidence="1" id="KW-0812">Transmembrane</keyword>
<name>A0A975CME9_9FLAO</name>
<accession>A0A975CME9</accession>
<evidence type="ECO:0000313" key="3">
    <source>
        <dbReference type="Proteomes" id="UP000663920"/>
    </source>
</evidence>
<feature type="transmembrane region" description="Helical" evidence="1">
    <location>
        <begin position="6"/>
        <end position="24"/>
    </location>
</feature>
<reference evidence="2 3" key="1">
    <citation type="submission" date="2021-03" db="EMBL/GenBank/DDBJ databases">
        <title>Complete genome of Polaribacter_sp.SM13.</title>
        <authorList>
            <person name="Jeong S.W."/>
            <person name="Bae J.W."/>
        </authorList>
    </citation>
    <scope>NUCLEOTIDE SEQUENCE [LARGE SCALE GENOMIC DNA]</scope>
    <source>
        <strain evidence="2 3">SM13</strain>
    </source>
</reference>
<proteinExistence type="predicted"/>
<protein>
    <submittedName>
        <fullName evidence="2">Uncharacterized protein</fullName>
    </submittedName>
</protein>
<feature type="transmembrane region" description="Helical" evidence="1">
    <location>
        <begin position="56"/>
        <end position="73"/>
    </location>
</feature>
<keyword evidence="1" id="KW-1133">Transmembrane helix</keyword>
<dbReference type="AlphaFoldDB" id="A0A975CME9"/>
<dbReference type="RefSeq" id="WP_208077632.1">
    <property type="nucleotide sequence ID" value="NZ_CP071869.1"/>
</dbReference>
<evidence type="ECO:0000313" key="2">
    <source>
        <dbReference type="EMBL" id="QTE22009.1"/>
    </source>
</evidence>
<dbReference type="KEGG" id="pcea:J3359_14495"/>
<evidence type="ECO:0000256" key="1">
    <source>
        <dbReference type="SAM" id="Phobius"/>
    </source>
</evidence>
<dbReference type="Proteomes" id="UP000663920">
    <property type="component" value="Chromosome"/>
</dbReference>
<keyword evidence="1" id="KW-0472">Membrane</keyword>
<dbReference type="EMBL" id="CP071869">
    <property type="protein sequence ID" value="QTE22009.1"/>
    <property type="molecule type" value="Genomic_DNA"/>
</dbReference>
<gene>
    <name evidence="2" type="ORF">J3359_14495</name>
</gene>
<keyword evidence="3" id="KW-1185">Reference proteome</keyword>
<sequence>MKLIIYIALSLLASYFFIKTAFILNKDKDLIESYLQKENPFLSDANKLIREFKNNLMWFFFTIFVISLASIFLN</sequence>
<organism evidence="2 3">
    <name type="scientific">Polaribacter cellanae</name>
    <dbReference type="NCBI Taxonomy" id="2818493"/>
    <lineage>
        <taxon>Bacteria</taxon>
        <taxon>Pseudomonadati</taxon>
        <taxon>Bacteroidota</taxon>
        <taxon>Flavobacteriia</taxon>
        <taxon>Flavobacteriales</taxon>
        <taxon>Flavobacteriaceae</taxon>
    </lineage>
</organism>